<keyword evidence="2" id="KW-1185">Reference proteome</keyword>
<reference evidence="1" key="1">
    <citation type="submission" date="2020-08" db="EMBL/GenBank/DDBJ databases">
        <title>Multicomponent nature underlies the extraordinary mechanical properties of spider dragline silk.</title>
        <authorList>
            <person name="Kono N."/>
            <person name="Nakamura H."/>
            <person name="Mori M."/>
            <person name="Yoshida Y."/>
            <person name="Ohtoshi R."/>
            <person name="Malay A.D."/>
            <person name="Moran D.A.P."/>
            <person name="Tomita M."/>
            <person name="Numata K."/>
            <person name="Arakawa K."/>
        </authorList>
    </citation>
    <scope>NUCLEOTIDE SEQUENCE</scope>
</reference>
<dbReference type="Proteomes" id="UP000887013">
    <property type="component" value="Unassembled WGS sequence"/>
</dbReference>
<dbReference type="EMBL" id="BMAW01079365">
    <property type="protein sequence ID" value="GFU15025.1"/>
    <property type="molecule type" value="Genomic_DNA"/>
</dbReference>
<gene>
    <name evidence="1" type="ORF">NPIL_94821</name>
</gene>
<evidence type="ECO:0000313" key="2">
    <source>
        <dbReference type="Proteomes" id="UP000887013"/>
    </source>
</evidence>
<dbReference type="OrthoDB" id="6431229at2759"/>
<comment type="caution">
    <text evidence="1">The sequence shown here is derived from an EMBL/GenBank/DDBJ whole genome shotgun (WGS) entry which is preliminary data.</text>
</comment>
<dbReference type="AlphaFoldDB" id="A0A8X6QA04"/>
<accession>A0A8X6QA04</accession>
<evidence type="ECO:0000313" key="1">
    <source>
        <dbReference type="EMBL" id="GFU15025.1"/>
    </source>
</evidence>
<proteinExistence type="predicted"/>
<sequence length="150" mass="16759">MPTCKSISTYKKRDKKIRDTKLTIRASTHQSCRTPTSIKGFLLLSHLCGSVLKIARSISTGRDFSRGPIEILRHREAADNSISTDRKRPSREISSAVESGCNGRVQWITVLPSLLLEFHAIWKEDLQATTAEMIYGAPIKLPGEFLCTSK</sequence>
<organism evidence="1 2">
    <name type="scientific">Nephila pilipes</name>
    <name type="common">Giant wood spider</name>
    <name type="synonym">Nephila maculata</name>
    <dbReference type="NCBI Taxonomy" id="299642"/>
    <lineage>
        <taxon>Eukaryota</taxon>
        <taxon>Metazoa</taxon>
        <taxon>Ecdysozoa</taxon>
        <taxon>Arthropoda</taxon>
        <taxon>Chelicerata</taxon>
        <taxon>Arachnida</taxon>
        <taxon>Araneae</taxon>
        <taxon>Araneomorphae</taxon>
        <taxon>Entelegynae</taxon>
        <taxon>Araneoidea</taxon>
        <taxon>Nephilidae</taxon>
        <taxon>Nephila</taxon>
    </lineage>
</organism>
<name>A0A8X6QA04_NEPPI</name>
<protein>
    <submittedName>
        <fullName evidence="1">Uncharacterized protein</fullName>
    </submittedName>
</protein>